<reference evidence="1" key="1">
    <citation type="submission" date="2018-02" db="EMBL/GenBank/DDBJ databases">
        <title>Rhizophora mucronata_Transcriptome.</title>
        <authorList>
            <person name="Meera S.P."/>
            <person name="Sreeshan A."/>
            <person name="Augustine A."/>
        </authorList>
    </citation>
    <scope>NUCLEOTIDE SEQUENCE</scope>
    <source>
        <tissue evidence="1">Leaf</tissue>
    </source>
</reference>
<name>A0A2P2QFH4_RHIMU</name>
<proteinExistence type="predicted"/>
<organism evidence="1">
    <name type="scientific">Rhizophora mucronata</name>
    <name type="common">Asiatic mangrove</name>
    <dbReference type="NCBI Taxonomy" id="61149"/>
    <lineage>
        <taxon>Eukaryota</taxon>
        <taxon>Viridiplantae</taxon>
        <taxon>Streptophyta</taxon>
        <taxon>Embryophyta</taxon>
        <taxon>Tracheophyta</taxon>
        <taxon>Spermatophyta</taxon>
        <taxon>Magnoliopsida</taxon>
        <taxon>eudicotyledons</taxon>
        <taxon>Gunneridae</taxon>
        <taxon>Pentapetalae</taxon>
        <taxon>rosids</taxon>
        <taxon>fabids</taxon>
        <taxon>Malpighiales</taxon>
        <taxon>Rhizophoraceae</taxon>
        <taxon>Rhizophora</taxon>
    </lineage>
</organism>
<accession>A0A2P2QFH4</accession>
<sequence>MWIACGYNYR</sequence>
<dbReference type="EMBL" id="GGEC01085254">
    <property type="protein sequence ID" value="MBX65738.1"/>
    <property type="molecule type" value="Transcribed_RNA"/>
</dbReference>
<protein>
    <submittedName>
        <fullName evidence="1">Uncharacterized protein</fullName>
    </submittedName>
</protein>
<evidence type="ECO:0000313" key="1">
    <source>
        <dbReference type="EMBL" id="MBX65738.1"/>
    </source>
</evidence>